<keyword evidence="9 15" id="KW-0862">Zinc</keyword>
<name>A0A8H5BE55_9AGAR</name>
<dbReference type="GO" id="GO:0061630">
    <property type="term" value="F:ubiquitin protein ligase activity"/>
    <property type="evidence" value="ECO:0007669"/>
    <property type="project" value="UniProtKB-EC"/>
</dbReference>
<gene>
    <name evidence="19" type="ORF">D9619_002028</name>
</gene>
<dbReference type="AlphaFoldDB" id="A0A8H5BE55"/>
<protein>
    <recommendedName>
        <fullName evidence="15">E3 ubiquitin protein ligase</fullName>
        <ecNumber evidence="15">2.3.2.27</ecNumber>
    </recommendedName>
</protein>
<dbReference type="GO" id="GO:0016567">
    <property type="term" value="P:protein ubiquitination"/>
    <property type="evidence" value="ECO:0007669"/>
    <property type="project" value="UniProtKB-UniRule"/>
</dbReference>
<dbReference type="PROSITE" id="PS50089">
    <property type="entry name" value="ZF_RING_2"/>
    <property type="match status" value="1"/>
</dbReference>
<comment type="caution">
    <text evidence="19">The sequence shown here is derived from an EMBL/GenBank/DDBJ whole genome shotgun (WGS) entry which is preliminary data.</text>
</comment>
<evidence type="ECO:0000256" key="3">
    <source>
        <dbReference type="ARBA" id="ARBA00004906"/>
    </source>
</evidence>
<evidence type="ECO:0000256" key="8">
    <source>
        <dbReference type="ARBA" id="ARBA00022786"/>
    </source>
</evidence>
<evidence type="ECO:0000256" key="5">
    <source>
        <dbReference type="ARBA" id="ARBA00022679"/>
    </source>
</evidence>
<dbReference type="GO" id="GO:0033503">
    <property type="term" value="C:HULC complex"/>
    <property type="evidence" value="ECO:0007669"/>
    <property type="project" value="TreeGrafter"/>
</dbReference>
<evidence type="ECO:0000256" key="15">
    <source>
        <dbReference type="RuleBase" id="RU365038"/>
    </source>
</evidence>
<comment type="subcellular location">
    <subcellularLocation>
        <location evidence="2 15">Nucleus</location>
    </subcellularLocation>
</comment>
<evidence type="ECO:0000256" key="17">
    <source>
        <dbReference type="SAM" id="MobiDB-lite"/>
    </source>
</evidence>
<dbReference type="SMART" id="SM00184">
    <property type="entry name" value="RING"/>
    <property type="match status" value="1"/>
</dbReference>
<dbReference type="Proteomes" id="UP000567179">
    <property type="component" value="Unassembled WGS sequence"/>
</dbReference>
<sequence>MDVSRKRPHADNDLAPIAAKKRALTGANGSPVNGDTEPDEDPFGEKLEMFRKEAIYRRMKHYCREHERSKARIQELERRKNTCEAGLAAMSACWAQLVDTIKLIVKPNDVPQAKLQSAAIFDLTAHLQDTPPTQFTMALGETVNATQLLMDKFLQVEENRRATTLQKESFAECQRAQNECALLRSELNILKAKLADSESQKESYHNALIVAENRVERLQSATVRETEARKTQDKSKTHDEQKEDAVQSPVPAPREASSPLQTNGSHEAGEIEALEQKLRLREEKYNQLEVYAARLREEKNALELETKAPSLEFISETIHYKTLSHHTGHLEVLLDNKAAEISKLQDEIANLKATHKEAEETISRDTAQVISDYKLIIARRDQDNLRLREQREQANAELTERRARDSFKSSSLQEYKTLLDSNAERITILQSELRRTKAQMAATSRQEDLMAFFLAGNNDEAEYFNGLKASNAELESRVAALEQTLSRYDHDKPNIKAEADTLAQLAGVTAKLKAYERIVGPSPEISEDARELINELKKKEERLEQLRLLETEWKANEASLFSELEKLSTLWESLDRQLKSKVFDLANLEERLAKSSHDKAKSDNKYFAAMREKEAGDGTRKTQQRTIEKQGKVIDRLTDSDTHLRNQLSSLDKENAVIKKQIFVLKERLATLDKEGNEARALLDTERKRGQELHAMHAQHEEQTKATTKAASQKEEQMLAAKVALEKEVAQLRKKRKANELATDSTSSYRGNSDPDSEKLANLEALITCSTCREVNAFRSTIITKCMHTFCKSCIDARLATRQRKCPACNLAFGHADVHQFFFQ</sequence>
<dbReference type="EC" id="2.3.2.27" evidence="15"/>
<keyword evidence="10 15" id="KW-0156">Chromatin regulator</keyword>
<feature type="compositionally biased region" description="Basic and acidic residues" evidence="17">
    <location>
        <begin position="224"/>
        <end position="245"/>
    </location>
</feature>
<feature type="compositionally biased region" description="Polar residues" evidence="17">
    <location>
        <begin position="742"/>
        <end position="751"/>
    </location>
</feature>
<dbReference type="PROSITE" id="PS00518">
    <property type="entry name" value="ZF_RING_1"/>
    <property type="match status" value="1"/>
</dbReference>
<feature type="region of interest" description="Disordered" evidence="17">
    <location>
        <begin position="735"/>
        <end position="756"/>
    </location>
</feature>
<dbReference type="SUPFAM" id="SSF57850">
    <property type="entry name" value="RING/U-box"/>
    <property type="match status" value="1"/>
</dbReference>
<dbReference type="InterPro" id="IPR018957">
    <property type="entry name" value="Znf_C3HC4_RING-type"/>
</dbReference>
<evidence type="ECO:0000256" key="11">
    <source>
        <dbReference type="ARBA" id="ARBA00023054"/>
    </source>
</evidence>
<comment type="catalytic activity">
    <reaction evidence="1 15">
        <text>S-ubiquitinyl-[E2 ubiquitin-conjugating enzyme]-L-cysteine + [acceptor protein]-L-lysine = [E2 ubiquitin-conjugating enzyme]-L-cysteine + N(6)-ubiquitinyl-[acceptor protein]-L-lysine.</text>
        <dbReference type="EC" id="2.3.2.27"/>
    </reaction>
</comment>
<evidence type="ECO:0000313" key="19">
    <source>
        <dbReference type="EMBL" id="KAF5321615.1"/>
    </source>
</evidence>
<dbReference type="EMBL" id="JAACJJ010000028">
    <property type="protein sequence ID" value="KAF5321615.1"/>
    <property type="molecule type" value="Genomic_DNA"/>
</dbReference>
<feature type="region of interest" description="Disordered" evidence="17">
    <location>
        <begin position="220"/>
        <end position="269"/>
    </location>
</feature>
<feature type="coiled-coil region" evidence="16">
    <location>
        <begin position="59"/>
        <end position="86"/>
    </location>
</feature>
<evidence type="ECO:0000256" key="9">
    <source>
        <dbReference type="ARBA" id="ARBA00022833"/>
    </source>
</evidence>
<dbReference type="Pfam" id="PF00097">
    <property type="entry name" value="zf-C3HC4"/>
    <property type="match status" value="1"/>
</dbReference>
<evidence type="ECO:0000256" key="2">
    <source>
        <dbReference type="ARBA" id="ARBA00004123"/>
    </source>
</evidence>
<keyword evidence="11 15" id="KW-0175">Coiled coil</keyword>
<keyword evidence="7 14" id="KW-0863">Zinc-finger</keyword>
<reference evidence="19 20" key="1">
    <citation type="journal article" date="2020" name="ISME J.">
        <title>Uncovering the hidden diversity of litter-decomposition mechanisms in mushroom-forming fungi.</title>
        <authorList>
            <person name="Floudas D."/>
            <person name="Bentzer J."/>
            <person name="Ahren D."/>
            <person name="Johansson T."/>
            <person name="Persson P."/>
            <person name="Tunlid A."/>
        </authorList>
    </citation>
    <scope>NUCLEOTIDE SEQUENCE [LARGE SCALE GENOMIC DNA]</scope>
    <source>
        <strain evidence="19 20">CBS 101986</strain>
    </source>
</reference>
<dbReference type="PANTHER" id="PTHR23163">
    <property type="entry name" value="RING FINGER PROTEIN-RELATED"/>
    <property type="match status" value="1"/>
</dbReference>
<dbReference type="GO" id="GO:0006325">
    <property type="term" value="P:chromatin organization"/>
    <property type="evidence" value="ECO:0007669"/>
    <property type="project" value="UniProtKB-KW"/>
</dbReference>
<proteinExistence type="inferred from homology"/>
<feature type="coiled-coil region" evidence="16">
    <location>
        <begin position="334"/>
        <end position="491"/>
    </location>
</feature>
<evidence type="ECO:0000256" key="6">
    <source>
        <dbReference type="ARBA" id="ARBA00022723"/>
    </source>
</evidence>
<dbReference type="Gene3D" id="3.30.40.10">
    <property type="entry name" value="Zinc/RING finger domain, C3HC4 (zinc finger)"/>
    <property type="match status" value="1"/>
</dbReference>
<comment type="pathway">
    <text evidence="3 15">Protein modification; protein ubiquitination.</text>
</comment>
<accession>A0A8H5BE55</accession>
<feature type="domain" description="RING-type" evidence="18">
    <location>
        <begin position="769"/>
        <end position="810"/>
    </location>
</feature>
<evidence type="ECO:0000256" key="1">
    <source>
        <dbReference type="ARBA" id="ARBA00000900"/>
    </source>
</evidence>
<evidence type="ECO:0000256" key="10">
    <source>
        <dbReference type="ARBA" id="ARBA00022853"/>
    </source>
</evidence>
<dbReference type="PANTHER" id="PTHR23163:SF0">
    <property type="entry name" value="E3 UBIQUITIN-PROTEIN LIGASE BRE1"/>
    <property type="match status" value="1"/>
</dbReference>
<dbReference type="InterPro" id="IPR017907">
    <property type="entry name" value="Znf_RING_CS"/>
</dbReference>
<keyword evidence="6 15" id="KW-0479">Metal-binding</keyword>
<feature type="coiled-coil region" evidence="16">
    <location>
        <begin position="522"/>
        <end position="556"/>
    </location>
</feature>
<evidence type="ECO:0000256" key="7">
    <source>
        <dbReference type="ARBA" id="ARBA00022771"/>
    </source>
</evidence>
<evidence type="ECO:0000256" key="16">
    <source>
        <dbReference type="SAM" id="Coils"/>
    </source>
</evidence>
<dbReference type="Pfam" id="PF08647">
    <property type="entry name" value="BRE1"/>
    <property type="match status" value="1"/>
</dbReference>
<evidence type="ECO:0000256" key="13">
    <source>
        <dbReference type="ARBA" id="ARBA00059679"/>
    </source>
</evidence>
<dbReference type="GO" id="GO:0008270">
    <property type="term" value="F:zinc ion binding"/>
    <property type="evidence" value="ECO:0007669"/>
    <property type="project" value="UniProtKB-KW"/>
</dbReference>
<keyword evidence="8 15" id="KW-0833">Ubl conjugation pathway</keyword>
<dbReference type="InterPro" id="IPR013956">
    <property type="entry name" value="E3_ubiquit_lig_Bre1"/>
</dbReference>
<keyword evidence="20" id="KW-1185">Reference proteome</keyword>
<evidence type="ECO:0000256" key="12">
    <source>
        <dbReference type="ARBA" id="ARBA00023242"/>
    </source>
</evidence>
<dbReference type="GO" id="GO:0005634">
    <property type="term" value="C:nucleus"/>
    <property type="evidence" value="ECO:0007669"/>
    <property type="project" value="UniProtKB-SubCell"/>
</dbReference>
<dbReference type="UniPathway" id="UPA00143"/>
<evidence type="ECO:0000313" key="20">
    <source>
        <dbReference type="Proteomes" id="UP000567179"/>
    </source>
</evidence>
<dbReference type="InterPro" id="IPR013083">
    <property type="entry name" value="Znf_RING/FYVE/PHD"/>
</dbReference>
<keyword evidence="5 15" id="KW-0808">Transferase</keyword>
<dbReference type="InterPro" id="IPR058643">
    <property type="entry name" value="BRE1-like_CC"/>
</dbReference>
<feature type="region of interest" description="Disordered" evidence="17">
    <location>
        <begin position="1"/>
        <end position="44"/>
    </location>
</feature>
<dbReference type="InterPro" id="IPR001841">
    <property type="entry name" value="Znf_RING"/>
</dbReference>
<dbReference type="CDD" id="cd16499">
    <property type="entry name" value="RING-HC_Bre1-like"/>
    <property type="match status" value="1"/>
</dbReference>
<dbReference type="OrthoDB" id="10266039at2759"/>
<organism evidence="19 20">
    <name type="scientific">Psilocybe cf. subviscida</name>
    <dbReference type="NCBI Taxonomy" id="2480587"/>
    <lineage>
        <taxon>Eukaryota</taxon>
        <taxon>Fungi</taxon>
        <taxon>Dikarya</taxon>
        <taxon>Basidiomycota</taxon>
        <taxon>Agaricomycotina</taxon>
        <taxon>Agaricomycetes</taxon>
        <taxon>Agaricomycetidae</taxon>
        <taxon>Agaricales</taxon>
        <taxon>Agaricineae</taxon>
        <taxon>Strophariaceae</taxon>
        <taxon>Psilocybe</taxon>
    </lineage>
</organism>
<keyword evidence="12 15" id="KW-0539">Nucleus</keyword>
<dbReference type="Pfam" id="PF26095">
    <property type="entry name" value="CC_Bre1"/>
    <property type="match status" value="1"/>
</dbReference>
<evidence type="ECO:0000256" key="14">
    <source>
        <dbReference type="PROSITE-ProRule" id="PRU00175"/>
    </source>
</evidence>
<evidence type="ECO:0000259" key="18">
    <source>
        <dbReference type="PROSITE" id="PS50089"/>
    </source>
</evidence>
<feature type="coiled-coil region" evidence="16">
    <location>
        <begin position="271"/>
        <end position="305"/>
    </location>
</feature>
<evidence type="ECO:0000256" key="4">
    <source>
        <dbReference type="ARBA" id="ARBA00005555"/>
    </source>
</evidence>
<comment type="similarity">
    <text evidence="4 15">Belongs to the BRE1 family.</text>
</comment>
<comment type="function">
    <text evidence="13">E3 ubiquitin-protein ligase that mediates monoubiquitination of histone H2B to form H2BK123ub1. H2BK123ub1 gives a specific tag for epigenetic transcriptional activation and is also a prerequisite for H3K4me and H3K79me formation.</text>
</comment>